<dbReference type="Pfam" id="PF02366">
    <property type="entry name" value="PMT"/>
    <property type="match status" value="1"/>
</dbReference>
<dbReference type="InterPro" id="IPR036300">
    <property type="entry name" value="MIR_dom_sf"/>
</dbReference>
<dbReference type="SUPFAM" id="SSF82109">
    <property type="entry name" value="MIR domain"/>
    <property type="match status" value="1"/>
</dbReference>
<keyword evidence="8 9" id="KW-0472">Membrane</keyword>
<comment type="catalytic activity">
    <reaction evidence="9">
        <text>a di-trans,poly-cis-dolichyl beta-D-mannosyl phosphate + L-threonyl-[protein] = 3-O-(alpha-D-mannosyl)-L-threonyl-[protein] + a di-trans,poly-cis-dolichyl phosphate + H(+)</text>
        <dbReference type="Rhea" id="RHEA:53396"/>
        <dbReference type="Rhea" id="RHEA-COMP:11060"/>
        <dbReference type="Rhea" id="RHEA-COMP:13547"/>
        <dbReference type="Rhea" id="RHEA-COMP:19498"/>
        <dbReference type="Rhea" id="RHEA-COMP:19501"/>
        <dbReference type="ChEBI" id="CHEBI:15378"/>
        <dbReference type="ChEBI" id="CHEBI:30013"/>
        <dbReference type="ChEBI" id="CHEBI:57683"/>
        <dbReference type="ChEBI" id="CHEBI:58211"/>
        <dbReference type="ChEBI" id="CHEBI:137323"/>
        <dbReference type="EC" id="2.4.1.109"/>
    </reaction>
</comment>
<dbReference type="Pfam" id="PF16192">
    <property type="entry name" value="PMT_4TMC"/>
    <property type="match status" value="1"/>
</dbReference>
<keyword evidence="5 9" id="KW-0808">Transferase</keyword>
<feature type="transmembrane region" description="Helical" evidence="9">
    <location>
        <begin position="65"/>
        <end position="87"/>
    </location>
</feature>
<keyword evidence="7 9" id="KW-1133">Transmembrane helix</keyword>
<evidence type="ECO:0000256" key="1">
    <source>
        <dbReference type="ARBA" id="ARBA00004127"/>
    </source>
</evidence>
<dbReference type="GO" id="GO:0005789">
    <property type="term" value="C:endoplasmic reticulum membrane"/>
    <property type="evidence" value="ECO:0007669"/>
    <property type="project" value="UniProtKB-SubCell"/>
</dbReference>
<gene>
    <name evidence="12" type="primary">PMT2_4</name>
    <name evidence="12" type="ORF">GGH94_004191</name>
</gene>
<evidence type="ECO:0000259" key="11">
    <source>
        <dbReference type="Pfam" id="PF16192"/>
    </source>
</evidence>
<dbReference type="EMBL" id="JANBUY010000161">
    <property type="protein sequence ID" value="KAJ2862571.1"/>
    <property type="molecule type" value="Genomic_DNA"/>
</dbReference>
<feature type="transmembrane region" description="Helical" evidence="9">
    <location>
        <begin position="239"/>
        <end position="264"/>
    </location>
</feature>
<feature type="domain" description="Protein O-mannosyl-transferase C-terminal four TM" evidence="11">
    <location>
        <begin position="508"/>
        <end position="578"/>
    </location>
</feature>
<comment type="subcellular location">
    <subcellularLocation>
        <location evidence="1">Endomembrane system</location>
        <topology evidence="1">Multi-pass membrane protein</topology>
    </subcellularLocation>
    <subcellularLocation>
        <location evidence="9">Endoplasmic reticulum membrane</location>
        <topology evidence="9">Multi-pass membrane protein</topology>
    </subcellularLocation>
</comment>
<comment type="pathway">
    <text evidence="2 9">Protein modification; protein glycosylation.</text>
</comment>
<evidence type="ECO:0000256" key="8">
    <source>
        <dbReference type="ARBA" id="ARBA00023136"/>
    </source>
</evidence>
<comment type="catalytic activity">
    <reaction evidence="9">
        <text>a di-trans,poly-cis-dolichyl beta-D-mannosyl phosphate + L-seryl-[protein] = 3-O-(alpha-D-mannosyl)-L-seryl-[protein] + a di-trans,poly-cis-dolichyl phosphate + H(+)</text>
        <dbReference type="Rhea" id="RHEA:17377"/>
        <dbReference type="Rhea" id="RHEA-COMP:9863"/>
        <dbReference type="Rhea" id="RHEA-COMP:13546"/>
        <dbReference type="Rhea" id="RHEA-COMP:19498"/>
        <dbReference type="Rhea" id="RHEA-COMP:19501"/>
        <dbReference type="ChEBI" id="CHEBI:15378"/>
        <dbReference type="ChEBI" id="CHEBI:29999"/>
        <dbReference type="ChEBI" id="CHEBI:57683"/>
        <dbReference type="ChEBI" id="CHEBI:58211"/>
        <dbReference type="ChEBI" id="CHEBI:137321"/>
        <dbReference type="EC" id="2.4.1.109"/>
    </reaction>
</comment>
<sequence length="595" mass="66352">MYIPTRRIRPRVLLATLTGIALCIRLQSISRDNRVVWDETHLGRFSSKYTTNTFYLDVHPPLGKLLLTLLFHLFGNTVSTLGSFNFASGSTYPAEVPYTAVRIVQAVFGALLVPLTFALCRYLKLPVAVAWMAAVFVAVDSALVGISRIIVLDSMLLLANALVVFVFAYSRQALNGLSNSRRNISAAPWYWSLAMLGLTLGILCSIKLVGLLTVALLGTYVTVDLMLLSRYHCTIKKRFVTAWIVHGATLIALPLAIYFFGFAIHFSLLTNYSPEADSMGSDFIVQMNGSALQIQPECIYDDSFVTIRSNGYPFEYLTTKNQSMASVQSRQQRILSTTKRFLVEDYFTIKRVDIGHSSMGKETISDGHFVQISVPKTRLFIVVSGGHQHNVQDYSVNLEADARNSVSSAWRIELVSKPPLSITTTEHGYLGQIRPIFSKFKLVSAIHNCELAIDYHAPLDGVVKHSQATGQYILKCLPALGTVWNIEHQLSTKDLPLTNISRTIALSFIKQTVTYNRLMRQINSMLVSDPDMFSAVESAPLSWPFLSQPMQLVTWSDDSQLKYLLIGNPVLWWSSAIFPADLKAGLCLYNIHLGR</sequence>
<comment type="caution">
    <text evidence="9">Lacks conserved residue(s) required for the propagation of feature annotation.</text>
</comment>
<feature type="domain" description="ArnT-like N-terminal" evidence="10">
    <location>
        <begin position="16"/>
        <end position="269"/>
    </location>
</feature>
<evidence type="ECO:0000256" key="4">
    <source>
        <dbReference type="ARBA" id="ARBA00022676"/>
    </source>
</evidence>
<dbReference type="InterPro" id="IPR003342">
    <property type="entry name" value="ArnT-like_N"/>
</dbReference>
<keyword evidence="9" id="KW-0256">Endoplasmic reticulum</keyword>
<feature type="transmembrane region" description="Helical" evidence="9">
    <location>
        <begin position="125"/>
        <end position="143"/>
    </location>
</feature>
<evidence type="ECO:0000256" key="3">
    <source>
        <dbReference type="ARBA" id="ARBA00007222"/>
    </source>
</evidence>
<organism evidence="12 13">
    <name type="scientific">Coemansia aciculifera</name>
    <dbReference type="NCBI Taxonomy" id="417176"/>
    <lineage>
        <taxon>Eukaryota</taxon>
        <taxon>Fungi</taxon>
        <taxon>Fungi incertae sedis</taxon>
        <taxon>Zoopagomycota</taxon>
        <taxon>Kickxellomycotina</taxon>
        <taxon>Kickxellomycetes</taxon>
        <taxon>Kickxellales</taxon>
        <taxon>Kickxellaceae</taxon>
        <taxon>Coemansia</taxon>
    </lineage>
</organism>
<comment type="function">
    <text evidence="9">Transfers mannose from Dol-P-mannose to Ser or Thr residues on proteins.</text>
</comment>
<feature type="transmembrane region" description="Helical" evidence="9">
    <location>
        <begin position="150"/>
        <end position="169"/>
    </location>
</feature>
<evidence type="ECO:0000259" key="10">
    <source>
        <dbReference type="Pfam" id="PF02366"/>
    </source>
</evidence>
<dbReference type="Proteomes" id="UP001140074">
    <property type="component" value="Unassembled WGS sequence"/>
</dbReference>
<evidence type="ECO:0000256" key="5">
    <source>
        <dbReference type="ARBA" id="ARBA00022679"/>
    </source>
</evidence>
<dbReference type="InterPro" id="IPR027005">
    <property type="entry name" value="PMT-like"/>
</dbReference>
<dbReference type="GO" id="GO:0004169">
    <property type="term" value="F:dolichyl-phosphate-mannose-protein mannosyltransferase activity"/>
    <property type="evidence" value="ECO:0007669"/>
    <property type="project" value="UniProtKB-UniRule"/>
</dbReference>
<dbReference type="InterPro" id="IPR032421">
    <property type="entry name" value="PMT_4TMC"/>
</dbReference>
<reference evidence="12" key="1">
    <citation type="submission" date="2022-07" db="EMBL/GenBank/DDBJ databases">
        <title>Phylogenomic reconstructions and comparative analyses of Kickxellomycotina fungi.</title>
        <authorList>
            <person name="Reynolds N.K."/>
            <person name="Stajich J.E."/>
            <person name="Barry K."/>
            <person name="Grigoriev I.V."/>
            <person name="Crous P."/>
            <person name="Smith M.E."/>
        </authorList>
    </citation>
    <scope>NUCLEOTIDE SEQUENCE</scope>
    <source>
        <strain evidence="12">RSA 476</strain>
    </source>
</reference>
<keyword evidence="13" id="KW-1185">Reference proteome</keyword>
<name>A0A9W8II55_9FUNG</name>
<proteinExistence type="inferred from homology"/>
<evidence type="ECO:0000313" key="12">
    <source>
        <dbReference type="EMBL" id="KAJ2862571.1"/>
    </source>
</evidence>
<protein>
    <recommendedName>
        <fullName evidence="9">Dolichyl-phosphate-mannose--protein mannosyltransferase</fullName>
        <ecNumber evidence="9">2.4.1.109</ecNumber>
    </recommendedName>
</protein>
<comment type="caution">
    <text evidence="12">The sequence shown here is derived from an EMBL/GenBank/DDBJ whole genome shotgun (WGS) entry which is preliminary data.</text>
</comment>
<keyword evidence="6 9" id="KW-0812">Transmembrane</keyword>
<accession>A0A9W8II55</accession>
<evidence type="ECO:0000256" key="6">
    <source>
        <dbReference type="ARBA" id="ARBA00022692"/>
    </source>
</evidence>
<evidence type="ECO:0000256" key="2">
    <source>
        <dbReference type="ARBA" id="ARBA00004922"/>
    </source>
</evidence>
<evidence type="ECO:0000256" key="9">
    <source>
        <dbReference type="RuleBase" id="RU367007"/>
    </source>
</evidence>
<dbReference type="PANTHER" id="PTHR10050">
    <property type="entry name" value="DOLICHYL-PHOSPHATE-MANNOSE--PROTEIN MANNOSYLTRANSFERASE"/>
    <property type="match status" value="1"/>
</dbReference>
<evidence type="ECO:0000313" key="13">
    <source>
        <dbReference type="Proteomes" id="UP001140074"/>
    </source>
</evidence>
<evidence type="ECO:0000256" key="7">
    <source>
        <dbReference type="ARBA" id="ARBA00022989"/>
    </source>
</evidence>
<dbReference type="EC" id="2.4.1.109" evidence="9"/>
<dbReference type="AlphaFoldDB" id="A0A9W8II55"/>
<feature type="transmembrane region" description="Helical" evidence="9">
    <location>
        <begin position="99"/>
        <end position="119"/>
    </location>
</feature>
<comment type="similarity">
    <text evidence="3 9">Belongs to the glycosyltransferase 39 family.</text>
</comment>
<dbReference type="PANTHER" id="PTHR10050:SF46">
    <property type="entry name" value="PROTEIN O-MANNOSYL-TRANSFERASE 2"/>
    <property type="match status" value="1"/>
</dbReference>
<feature type="transmembrane region" description="Helical" evidence="9">
    <location>
        <begin position="189"/>
        <end position="218"/>
    </location>
</feature>
<keyword evidence="4 9" id="KW-0328">Glycosyltransferase</keyword>